<dbReference type="NCBIfam" id="TIGR01007">
    <property type="entry name" value="eps_fam"/>
    <property type="match status" value="1"/>
</dbReference>
<evidence type="ECO:0000256" key="2">
    <source>
        <dbReference type="ARBA" id="ARBA00006683"/>
    </source>
</evidence>
<proteinExistence type="inferred from homology"/>
<evidence type="ECO:0000256" key="15">
    <source>
        <dbReference type="ARBA" id="ARBA00023137"/>
    </source>
</evidence>
<evidence type="ECO:0000256" key="9">
    <source>
        <dbReference type="ARBA" id="ARBA00022692"/>
    </source>
</evidence>
<evidence type="ECO:0000256" key="17">
    <source>
        <dbReference type="SAM" id="MobiDB-lite"/>
    </source>
</evidence>
<dbReference type="GO" id="GO:0005524">
    <property type="term" value="F:ATP binding"/>
    <property type="evidence" value="ECO:0007669"/>
    <property type="project" value="UniProtKB-KW"/>
</dbReference>
<dbReference type="InterPro" id="IPR005702">
    <property type="entry name" value="Wzc-like_C"/>
</dbReference>
<evidence type="ECO:0000256" key="5">
    <source>
        <dbReference type="ARBA" id="ARBA00011903"/>
    </source>
</evidence>
<sequence>MEYRAGQEAIDGKGVALNLQDYVKLLRARWITVCVTIAVAVLGAVSFSMLTTPQYEASTRLFVSTAAGSTLAETYQGNRFSQERVLSYAELLMGTTLAQRTIDKLGLDISAAQLQENVKASAKLDTVLIDVEVLDESPVRARDIANTLSDEFVAMVRELEMPQDGSPPDSRVVVEQRASIPSDPVVPKTMRNIAIGLAAGVLLGVGLAILRDVLDNTVKDRGNLEEITGAGIVGSIPLDKERRKQPAISFDSDNSAIAEAFRKLRTNLQFLAVDNPPRVIVVTSSMPHEGKSTTAINTALALAEAEHKVVLVDGDMRRPMLHRYLDLVQPVGFSTVLSGAATLEEALQRTRFPGLTVLTSGAIPPNPSELLGSQSARKLLGELRAKFDYVIVDSTPLLAVTDAAILAAGADGVLVMARFGQTRREQLTHAVGSLESVGAPLLGAVFTMMPTRGNSSYSYSYSYYGEEGVRRSSARELRSESSPPPMPPGPAPEVVEQGGRRRRREATE</sequence>
<evidence type="ECO:0000256" key="12">
    <source>
        <dbReference type="ARBA" id="ARBA00022840"/>
    </source>
</evidence>
<dbReference type="Pfam" id="PF02706">
    <property type="entry name" value="Wzz"/>
    <property type="match status" value="1"/>
</dbReference>
<feature type="transmembrane region" description="Helical" evidence="18">
    <location>
        <begin position="30"/>
        <end position="50"/>
    </location>
</feature>
<keyword evidence="6" id="KW-1003">Cell membrane</keyword>
<evidence type="ECO:0000256" key="1">
    <source>
        <dbReference type="ARBA" id="ARBA00004429"/>
    </source>
</evidence>
<comment type="similarity">
    <text evidence="3">Belongs to the CpsD/CapB family.</text>
</comment>
<feature type="compositionally biased region" description="Pro residues" evidence="17">
    <location>
        <begin position="482"/>
        <end position="491"/>
    </location>
</feature>
<dbReference type="EMBL" id="JABFYL010000045">
    <property type="protein sequence ID" value="NVN52774.1"/>
    <property type="molecule type" value="Genomic_DNA"/>
</dbReference>
<feature type="region of interest" description="Disordered" evidence="17">
    <location>
        <begin position="472"/>
        <end position="508"/>
    </location>
</feature>
<keyword evidence="15" id="KW-0829">Tyrosine-protein kinase</keyword>
<evidence type="ECO:0000256" key="3">
    <source>
        <dbReference type="ARBA" id="ARBA00007316"/>
    </source>
</evidence>
<dbReference type="GO" id="GO:0042802">
    <property type="term" value="F:identical protein binding"/>
    <property type="evidence" value="ECO:0007669"/>
    <property type="project" value="UniProtKB-ARBA"/>
</dbReference>
<keyword evidence="11 21" id="KW-0418">Kinase</keyword>
<comment type="similarity">
    <text evidence="4">Belongs to the etk/wzc family.</text>
</comment>
<evidence type="ECO:0000256" key="6">
    <source>
        <dbReference type="ARBA" id="ARBA00022475"/>
    </source>
</evidence>
<dbReference type="Proteomes" id="UP000570517">
    <property type="component" value="Unassembled WGS sequence"/>
</dbReference>
<keyword evidence="8 21" id="KW-0808">Transferase</keyword>
<gene>
    <name evidence="21" type="ORF">HLY00_4484</name>
</gene>
<keyword evidence="9 18" id="KW-0812">Transmembrane</keyword>
<keyword evidence="12" id="KW-0067">ATP-binding</keyword>
<keyword evidence="13 18" id="KW-1133">Transmembrane helix</keyword>
<evidence type="ECO:0000259" key="20">
    <source>
        <dbReference type="Pfam" id="PF13614"/>
    </source>
</evidence>
<protein>
    <recommendedName>
        <fullName evidence="5">non-specific protein-tyrosine kinase</fullName>
        <ecNumber evidence="5">2.7.10.2</ecNumber>
    </recommendedName>
</protein>
<evidence type="ECO:0000256" key="14">
    <source>
        <dbReference type="ARBA" id="ARBA00023136"/>
    </source>
</evidence>
<dbReference type="InterPro" id="IPR003856">
    <property type="entry name" value="LPS_length_determ_N"/>
</dbReference>
<evidence type="ECO:0000256" key="11">
    <source>
        <dbReference type="ARBA" id="ARBA00022777"/>
    </source>
</evidence>
<evidence type="ECO:0000256" key="7">
    <source>
        <dbReference type="ARBA" id="ARBA00022519"/>
    </source>
</evidence>
<dbReference type="Pfam" id="PF13614">
    <property type="entry name" value="AAA_31"/>
    <property type="match status" value="1"/>
</dbReference>
<evidence type="ECO:0000313" key="22">
    <source>
        <dbReference type="Proteomes" id="UP000570517"/>
    </source>
</evidence>
<feature type="domain" description="AAA" evidence="20">
    <location>
        <begin position="280"/>
        <end position="418"/>
    </location>
</feature>
<evidence type="ECO:0000259" key="19">
    <source>
        <dbReference type="Pfam" id="PF02706"/>
    </source>
</evidence>
<accession>A0A850PXY6</accession>
<dbReference type="CDD" id="cd05387">
    <property type="entry name" value="BY-kinase"/>
    <property type="match status" value="1"/>
</dbReference>
<evidence type="ECO:0000256" key="10">
    <source>
        <dbReference type="ARBA" id="ARBA00022741"/>
    </source>
</evidence>
<evidence type="ECO:0000256" key="13">
    <source>
        <dbReference type="ARBA" id="ARBA00022989"/>
    </source>
</evidence>
<dbReference type="InterPro" id="IPR025669">
    <property type="entry name" value="AAA_dom"/>
</dbReference>
<evidence type="ECO:0000256" key="4">
    <source>
        <dbReference type="ARBA" id="ARBA00008883"/>
    </source>
</evidence>
<dbReference type="InterPro" id="IPR027417">
    <property type="entry name" value="P-loop_NTPase"/>
</dbReference>
<feature type="domain" description="Polysaccharide chain length determinant N-terminal" evidence="19">
    <location>
        <begin position="17"/>
        <end position="104"/>
    </location>
</feature>
<dbReference type="GO" id="GO:0004715">
    <property type="term" value="F:non-membrane spanning protein tyrosine kinase activity"/>
    <property type="evidence" value="ECO:0007669"/>
    <property type="project" value="UniProtKB-EC"/>
</dbReference>
<evidence type="ECO:0000256" key="8">
    <source>
        <dbReference type="ARBA" id="ARBA00022679"/>
    </source>
</evidence>
<comment type="similarity">
    <text evidence="2">Belongs to the CpsC/CapA family.</text>
</comment>
<dbReference type="InterPro" id="IPR050445">
    <property type="entry name" value="Bact_polysacc_biosynth/exp"/>
</dbReference>
<reference evidence="21 22" key="1">
    <citation type="submission" date="2020-05" db="EMBL/GenBank/DDBJ databases">
        <title>Draft genome sequence of Mycobacterium hippocampi DL, isolated from European seabass, Dicentrarchus labrax, reared in fish farms.</title>
        <authorList>
            <person name="Stathopoulou P."/>
            <person name="Asimakis E."/>
            <person name="Tzokas K."/>
            <person name="Batargias C."/>
            <person name="Tsiamis G."/>
        </authorList>
    </citation>
    <scope>NUCLEOTIDE SEQUENCE [LARGE SCALE GENOMIC DNA]</scope>
    <source>
        <strain evidence="21 22">DL</strain>
    </source>
</reference>
<dbReference type="Gene3D" id="3.40.50.300">
    <property type="entry name" value="P-loop containing nucleotide triphosphate hydrolases"/>
    <property type="match status" value="1"/>
</dbReference>
<name>A0A850PXY6_9MYCO</name>
<keyword evidence="10" id="KW-0547">Nucleotide-binding</keyword>
<comment type="caution">
    <text evidence="21">The sequence shown here is derived from an EMBL/GenBank/DDBJ whole genome shotgun (WGS) entry which is preliminary data.</text>
</comment>
<dbReference type="GO" id="GO:0005886">
    <property type="term" value="C:plasma membrane"/>
    <property type="evidence" value="ECO:0007669"/>
    <property type="project" value="UniProtKB-SubCell"/>
</dbReference>
<organism evidence="21 22">
    <name type="scientific">Mycolicibacterium hippocampi</name>
    <dbReference type="NCBI Taxonomy" id="659824"/>
    <lineage>
        <taxon>Bacteria</taxon>
        <taxon>Bacillati</taxon>
        <taxon>Actinomycetota</taxon>
        <taxon>Actinomycetes</taxon>
        <taxon>Mycobacteriales</taxon>
        <taxon>Mycobacteriaceae</taxon>
        <taxon>Mycolicibacterium</taxon>
    </lineage>
</organism>
<keyword evidence="7" id="KW-0997">Cell inner membrane</keyword>
<dbReference type="AlphaFoldDB" id="A0A850PXY6"/>
<evidence type="ECO:0000256" key="16">
    <source>
        <dbReference type="ARBA" id="ARBA00051245"/>
    </source>
</evidence>
<comment type="catalytic activity">
    <reaction evidence="16">
        <text>L-tyrosyl-[protein] + ATP = O-phospho-L-tyrosyl-[protein] + ADP + H(+)</text>
        <dbReference type="Rhea" id="RHEA:10596"/>
        <dbReference type="Rhea" id="RHEA-COMP:10136"/>
        <dbReference type="Rhea" id="RHEA-COMP:20101"/>
        <dbReference type="ChEBI" id="CHEBI:15378"/>
        <dbReference type="ChEBI" id="CHEBI:30616"/>
        <dbReference type="ChEBI" id="CHEBI:46858"/>
        <dbReference type="ChEBI" id="CHEBI:61978"/>
        <dbReference type="ChEBI" id="CHEBI:456216"/>
        <dbReference type="EC" id="2.7.10.2"/>
    </reaction>
</comment>
<dbReference type="SUPFAM" id="SSF52540">
    <property type="entry name" value="P-loop containing nucleoside triphosphate hydrolases"/>
    <property type="match status" value="1"/>
</dbReference>
<evidence type="ECO:0000256" key="18">
    <source>
        <dbReference type="SAM" id="Phobius"/>
    </source>
</evidence>
<evidence type="ECO:0000313" key="21">
    <source>
        <dbReference type="EMBL" id="NVN52774.1"/>
    </source>
</evidence>
<dbReference type="PANTHER" id="PTHR32309:SF13">
    <property type="entry name" value="FERRIC ENTEROBACTIN TRANSPORT PROTEIN FEPE"/>
    <property type="match status" value="1"/>
</dbReference>
<keyword evidence="22" id="KW-1185">Reference proteome</keyword>
<dbReference type="FunFam" id="3.40.50.300:FF:000527">
    <property type="entry name" value="Tyrosine-protein kinase etk"/>
    <property type="match status" value="1"/>
</dbReference>
<dbReference type="EC" id="2.7.10.2" evidence="5"/>
<dbReference type="PANTHER" id="PTHR32309">
    <property type="entry name" value="TYROSINE-PROTEIN KINASE"/>
    <property type="match status" value="1"/>
</dbReference>
<keyword evidence="14 18" id="KW-0472">Membrane</keyword>
<comment type="subcellular location">
    <subcellularLocation>
        <location evidence="1">Cell inner membrane</location>
        <topology evidence="1">Multi-pass membrane protein</topology>
    </subcellularLocation>
</comment>